<keyword evidence="8" id="KW-1185">Reference proteome</keyword>
<comment type="similarity">
    <text evidence="5">Belongs to the HrcA family.</text>
</comment>
<dbReference type="PANTHER" id="PTHR34824:SF1">
    <property type="entry name" value="HEAT-INDUCIBLE TRANSCRIPTION REPRESSOR HRCA"/>
    <property type="match status" value="1"/>
</dbReference>
<name>A0A4R6Y2M3_9BURK</name>
<dbReference type="Proteomes" id="UP000294480">
    <property type="component" value="Unassembled WGS sequence"/>
</dbReference>
<evidence type="ECO:0000256" key="5">
    <source>
        <dbReference type="HAMAP-Rule" id="MF_00081"/>
    </source>
</evidence>
<dbReference type="InterPro" id="IPR021153">
    <property type="entry name" value="HrcA_C"/>
</dbReference>
<proteinExistence type="inferred from homology"/>
<evidence type="ECO:0000313" key="8">
    <source>
        <dbReference type="Proteomes" id="UP000294480"/>
    </source>
</evidence>
<evidence type="ECO:0000256" key="2">
    <source>
        <dbReference type="ARBA" id="ARBA00023015"/>
    </source>
</evidence>
<dbReference type="HAMAP" id="MF_00081">
    <property type="entry name" value="HrcA"/>
    <property type="match status" value="1"/>
</dbReference>
<dbReference type="GO" id="GO:0003677">
    <property type="term" value="F:DNA binding"/>
    <property type="evidence" value="ECO:0007669"/>
    <property type="project" value="InterPro"/>
</dbReference>
<dbReference type="InterPro" id="IPR036390">
    <property type="entry name" value="WH_DNA-bd_sf"/>
</dbReference>
<dbReference type="PIRSF" id="PIRSF005485">
    <property type="entry name" value="HrcA"/>
    <property type="match status" value="1"/>
</dbReference>
<keyword evidence="1 5" id="KW-0678">Repressor</keyword>
<dbReference type="InterPro" id="IPR029016">
    <property type="entry name" value="GAF-like_dom_sf"/>
</dbReference>
<dbReference type="NCBIfam" id="TIGR00331">
    <property type="entry name" value="hrcA"/>
    <property type="match status" value="1"/>
</dbReference>
<dbReference type="InterPro" id="IPR002571">
    <property type="entry name" value="HrcA"/>
</dbReference>
<keyword evidence="4 5" id="KW-0804">Transcription</keyword>
<evidence type="ECO:0000313" key="7">
    <source>
        <dbReference type="EMBL" id="TDR30594.1"/>
    </source>
</evidence>
<dbReference type="Pfam" id="PF01628">
    <property type="entry name" value="HrcA"/>
    <property type="match status" value="1"/>
</dbReference>
<gene>
    <name evidence="5" type="primary">hrcA</name>
    <name evidence="7" type="ORF">DFR44_11920</name>
</gene>
<accession>A0A4R6Y2M3</accession>
<protein>
    <recommendedName>
        <fullName evidence="5">Heat-inducible transcription repressor HrcA</fullName>
    </recommendedName>
</protein>
<dbReference type="SUPFAM" id="SSF46785">
    <property type="entry name" value="Winged helix' DNA-binding domain"/>
    <property type="match status" value="1"/>
</dbReference>
<reference evidence="7 8" key="1">
    <citation type="submission" date="2019-03" db="EMBL/GenBank/DDBJ databases">
        <title>Genomic Encyclopedia of Type Strains, Phase IV (KMG-IV): sequencing the most valuable type-strain genomes for metagenomic binning, comparative biology and taxonomic classification.</title>
        <authorList>
            <person name="Goeker M."/>
        </authorList>
    </citation>
    <scope>NUCLEOTIDE SEQUENCE [LARGE SCALE GENOMIC DNA]</scope>
    <source>
        <strain evidence="7 8">DSM 102852</strain>
    </source>
</reference>
<comment type="caution">
    <text evidence="7">The sequence shown here is derived from an EMBL/GenBank/DDBJ whole genome shotgun (WGS) entry which is preliminary data.</text>
</comment>
<dbReference type="EMBL" id="SNZE01000019">
    <property type="protein sequence ID" value="TDR30594.1"/>
    <property type="molecule type" value="Genomic_DNA"/>
</dbReference>
<dbReference type="Gene3D" id="1.10.10.10">
    <property type="entry name" value="Winged helix-like DNA-binding domain superfamily/Winged helix DNA-binding domain"/>
    <property type="match status" value="1"/>
</dbReference>
<dbReference type="RefSeq" id="WP_133621021.1">
    <property type="nucleotide sequence ID" value="NZ_SNZE01000019.1"/>
</dbReference>
<evidence type="ECO:0000256" key="3">
    <source>
        <dbReference type="ARBA" id="ARBA00023016"/>
    </source>
</evidence>
<comment type="function">
    <text evidence="5">Negative regulator of class I heat shock genes (grpE-dnaK-dnaJ and groELS operons). Prevents heat-shock induction of these operons.</text>
</comment>
<dbReference type="PANTHER" id="PTHR34824">
    <property type="entry name" value="HEAT-INDUCIBLE TRANSCRIPTION REPRESSOR HRCA"/>
    <property type="match status" value="1"/>
</dbReference>
<dbReference type="GO" id="GO:0045892">
    <property type="term" value="P:negative regulation of DNA-templated transcription"/>
    <property type="evidence" value="ECO:0007669"/>
    <property type="project" value="UniProtKB-UniRule"/>
</dbReference>
<dbReference type="InterPro" id="IPR036388">
    <property type="entry name" value="WH-like_DNA-bd_sf"/>
</dbReference>
<keyword evidence="3 5" id="KW-0346">Stress response</keyword>
<dbReference type="Gene3D" id="3.30.450.40">
    <property type="match status" value="1"/>
</dbReference>
<dbReference type="SUPFAM" id="SSF55781">
    <property type="entry name" value="GAF domain-like"/>
    <property type="match status" value="1"/>
</dbReference>
<evidence type="ECO:0000259" key="6">
    <source>
        <dbReference type="Pfam" id="PF01628"/>
    </source>
</evidence>
<evidence type="ECO:0000256" key="4">
    <source>
        <dbReference type="ARBA" id="ARBA00023163"/>
    </source>
</evidence>
<keyword evidence="2 5" id="KW-0805">Transcription regulation</keyword>
<dbReference type="AlphaFoldDB" id="A0A4R6Y2M3"/>
<feature type="domain" description="Heat-inducible transcription repressor HrcA C-terminal" evidence="6">
    <location>
        <begin position="104"/>
        <end position="322"/>
    </location>
</feature>
<evidence type="ECO:0000256" key="1">
    <source>
        <dbReference type="ARBA" id="ARBA00022491"/>
    </source>
</evidence>
<dbReference type="OrthoDB" id="9783139at2"/>
<organism evidence="7 8">
    <name type="scientific">Hydromonas duriensis</name>
    <dbReference type="NCBI Taxonomy" id="1527608"/>
    <lineage>
        <taxon>Bacteria</taxon>
        <taxon>Pseudomonadati</taxon>
        <taxon>Pseudomonadota</taxon>
        <taxon>Betaproteobacteria</taxon>
        <taxon>Burkholderiales</taxon>
        <taxon>Burkholderiaceae</taxon>
        <taxon>Hydromonas</taxon>
    </lineage>
</organism>
<sequence>MHLDDRAHTLLTTLVSQYITQGQPVGSGTLAQQAGLKLSPATVRHVLADLEHMGLISSPHTSAGRVPTPQGYRFFVDAMMTASAFETIDDSTFRSSLQPDSAQRLVSSAVQLLSHISKFAGVISTPKRSQVFRHIEFLLLSPQRVLAILITPEGDVQNRLLELEYPYQTNDLVAAANYLNTHCAGRSLEQIHYQLSQELHSLQERVTFLMQAAVSQNNDTPSAQDDAVIVRGERHLLDVSEFANDMNRLRQTFDLFDEKNRLLQLLERTNHAGGVQVFIGGESDVLPYDGVSLISAPYTASSGVIGVLGVIGPSRMAYERVIPLVDVTAKFLSRAMGHKDAQEP</sequence>